<proteinExistence type="predicted"/>
<organism evidence="1 2">
    <name type="scientific">Acinetobacter phage Acj61</name>
    <dbReference type="NCBI Taxonomy" id="760732"/>
    <lineage>
        <taxon>Viruses</taxon>
        <taxon>Duplodnaviria</taxon>
        <taxon>Heunggongvirae</taxon>
        <taxon>Uroviricota</taxon>
        <taxon>Caudoviricetes</taxon>
        <taxon>Pantevenvirales</taxon>
        <taxon>Straboviridae</taxon>
        <taxon>Twarogvirinae</taxon>
        <taxon>Lasallevirus</taxon>
        <taxon>Lasallevirus Acj61</taxon>
        <taxon>Acinetobacter virus Acj61</taxon>
    </lineage>
</organism>
<reference evidence="1 2" key="1">
    <citation type="journal article" date="2010" name="Virol. J.">
        <title>Genomes of the T4-related bacteriophages as windows on microbial genome evolution.</title>
        <authorList>
            <person name="Petrov V.M."/>
            <person name="Ratnayaka S."/>
            <person name="Nolan J.M."/>
            <person name="Miller E.S."/>
            <person name="Karam J.D."/>
        </authorList>
    </citation>
    <scope>NUCLEOTIDE SEQUENCE [LARGE SCALE GENOMIC DNA]</scope>
</reference>
<dbReference type="Proteomes" id="UP000008730">
    <property type="component" value="Segment"/>
</dbReference>
<keyword evidence="2" id="KW-1185">Reference proteome</keyword>
<gene>
    <name evidence="1" type="ORF">Acj61p094</name>
</gene>
<dbReference type="RefSeq" id="YP_004009711.1">
    <property type="nucleotide sequence ID" value="NC_014661.1"/>
</dbReference>
<name>E5E475_9CAUD</name>
<sequence>MIGLEQMPIDGLMSFTPSEVYPLPSVQKLEDTTIITLYPYTLVCKPQANVIAVNVDPVVIDRIESSGGASILDDITVAIERMSDMYRHKPMNDEVFHLISIEIHKMHGHFLNASKDYDFAVRKSWSEKNDLQK</sequence>
<evidence type="ECO:0000313" key="2">
    <source>
        <dbReference type="Proteomes" id="UP000008730"/>
    </source>
</evidence>
<accession>E5E475</accession>
<evidence type="ECO:0000313" key="1">
    <source>
        <dbReference type="EMBL" id="ADG36059.1"/>
    </source>
</evidence>
<dbReference type="EMBL" id="GU911519">
    <property type="protein sequence ID" value="ADG36059.1"/>
    <property type="molecule type" value="Genomic_DNA"/>
</dbReference>
<protein>
    <submittedName>
        <fullName evidence="1">Uncharacterized protein</fullName>
    </submittedName>
</protein>
<dbReference type="KEGG" id="vg:9925985"/>
<dbReference type="GeneID" id="9925985"/>